<dbReference type="KEGG" id="rfo:REIFOR_00694"/>
<evidence type="ECO:0000256" key="3">
    <source>
        <dbReference type="ARBA" id="ARBA00022840"/>
    </source>
</evidence>
<dbReference type="Gene3D" id="3.30.470.20">
    <property type="entry name" value="ATP-grasp fold, B domain"/>
    <property type="match status" value="1"/>
</dbReference>
<evidence type="ECO:0000313" key="7">
    <source>
        <dbReference type="Proteomes" id="UP000229757"/>
    </source>
</evidence>
<dbReference type="Pfam" id="PF18130">
    <property type="entry name" value="ATPgrasp_N"/>
    <property type="match status" value="1"/>
</dbReference>
<dbReference type="GO" id="GO:0046872">
    <property type="term" value="F:metal ion binding"/>
    <property type="evidence" value="ECO:0007669"/>
    <property type="project" value="InterPro"/>
</dbReference>
<evidence type="ECO:0000256" key="4">
    <source>
        <dbReference type="PROSITE-ProRule" id="PRU00409"/>
    </source>
</evidence>
<dbReference type="PANTHER" id="PTHR43585">
    <property type="entry name" value="FUMIPYRROLE BIOSYNTHESIS PROTEIN C"/>
    <property type="match status" value="1"/>
</dbReference>
<keyword evidence="3 4" id="KW-0067">ATP-binding</keyword>
<dbReference type="SUPFAM" id="SSF56059">
    <property type="entry name" value="Glutathione synthetase ATP-binding domain-like"/>
    <property type="match status" value="1"/>
</dbReference>
<reference evidence="6 7" key="1">
    <citation type="journal article" date="2017" name="Environ. Microbiol.">
        <title>Genomic and physiological analyses of 'Reinekea forsetii' reveal a versatile opportunistic lifestyle during spring algae blooms.</title>
        <authorList>
            <person name="Avci B."/>
            <person name="Hahnke R.L."/>
            <person name="Chafee M."/>
            <person name="Fischer T."/>
            <person name="Gruber-Vodicka H."/>
            <person name="Tegetmeyer H.E."/>
            <person name="Harder J."/>
            <person name="Fuchs B.M."/>
            <person name="Amann R.I."/>
            <person name="Teeling H."/>
        </authorList>
    </citation>
    <scope>NUCLEOTIDE SEQUENCE [LARGE SCALE GENOMIC DNA]</scope>
    <source>
        <strain evidence="6 7">Hel1_31_D35</strain>
    </source>
</reference>
<evidence type="ECO:0000256" key="2">
    <source>
        <dbReference type="ARBA" id="ARBA00022741"/>
    </source>
</evidence>
<dbReference type="GO" id="GO:0004088">
    <property type="term" value="F:carbamoyl-phosphate synthase (glutamine-hydrolyzing) activity"/>
    <property type="evidence" value="ECO:0007669"/>
    <property type="project" value="UniProtKB-EC"/>
</dbReference>
<keyword evidence="2 4" id="KW-0547">Nucleotide-binding</keyword>
<proteinExistence type="predicted"/>
<gene>
    <name evidence="6" type="ORF">REIFOR_00694</name>
</gene>
<dbReference type="InterPro" id="IPR041472">
    <property type="entry name" value="BL00235/CARNS1_N"/>
</dbReference>
<protein>
    <submittedName>
        <fullName evidence="6">ATP-binding protein</fullName>
        <ecNumber evidence="6">6.3.5.5</ecNumber>
    </submittedName>
</protein>
<sequence>MSHRILVVGGYYDQINSLVEAGHDVMALLPNGRHKEMVPRPQVKTHFTDVTSSELCLEIATREHRIRPFGAVISHYELSIPGAARIAEHLNIPGPNGTASHTIRNKAVTRDIANSCSDIEANYCSVATRHEVMDFILAHGKSVIKPSAGVGGRDIQLMQNENDVDRYLAGIDLAIESFQMEQFIDGTEFSVDGYIDAVLDSNVGQNVHRIAHQIISVTGKSQPLAPNFVETTHIQTSSMKQLINGNHWERINIILTNFYTQIGYKQGATHSEFLLTKENKLYLLEGHLRTGGFSIWEMTKHTTGIDLFLHHTQRLLGERIAINIQDTGVTAVVTGLACQPGTVHNVVFDMEPKDYLPLPVSVMPCPAFDIGDNVGLVHPSRYVRYGGHVLCRYQEAENTPVADFIAQSEHIARQFKYEF</sequence>
<keyword evidence="7" id="KW-1185">Reference proteome</keyword>
<evidence type="ECO:0000313" key="6">
    <source>
        <dbReference type="EMBL" id="ATX75862.1"/>
    </source>
</evidence>
<feature type="domain" description="ATP-grasp" evidence="5">
    <location>
        <begin position="110"/>
        <end position="316"/>
    </location>
</feature>
<dbReference type="InterPro" id="IPR011761">
    <property type="entry name" value="ATP-grasp"/>
</dbReference>
<dbReference type="EC" id="6.3.5.5" evidence="6"/>
<evidence type="ECO:0000256" key="1">
    <source>
        <dbReference type="ARBA" id="ARBA00022598"/>
    </source>
</evidence>
<dbReference type="Pfam" id="PF13535">
    <property type="entry name" value="ATP-grasp_4"/>
    <property type="match status" value="1"/>
</dbReference>
<dbReference type="PANTHER" id="PTHR43585:SF2">
    <property type="entry name" value="ATP-GRASP ENZYME FSQD"/>
    <property type="match status" value="1"/>
</dbReference>
<name>A0A2K8KMC3_9GAMM</name>
<organism evidence="6 7">
    <name type="scientific">Reinekea forsetii</name>
    <dbReference type="NCBI Taxonomy" id="1336806"/>
    <lineage>
        <taxon>Bacteria</taxon>
        <taxon>Pseudomonadati</taxon>
        <taxon>Pseudomonadota</taxon>
        <taxon>Gammaproteobacteria</taxon>
        <taxon>Oceanospirillales</taxon>
        <taxon>Saccharospirillaceae</taxon>
        <taxon>Reinekea</taxon>
    </lineage>
</organism>
<evidence type="ECO:0000259" key="5">
    <source>
        <dbReference type="PROSITE" id="PS50975"/>
    </source>
</evidence>
<keyword evidence="1 6" id="KW-0436">Ligase</keyword>
<dbReference type="RefSeq" id="WP_100256244.1">
    <property type="nucleotide sequence ID" value="NZ_CP011797.1"/>
</dbReference>
<dbReference type="AlphaFoldDB" id="A0A2K8KMC3"/>
<dbReference type="GO" id="GO:0005524">
    <property type="term" value="F:ATP binding"/>
    <property type="evidence" value="ECO:0007669"/>
    <property type="project" value="UniProtKB-UniRule"/>
</dbReference>
<dbReference type="OrthoDB" id="24041at2"/>
<dbReference type="InterPro" id="IPR052032">
    <property type="entry name" value="ATP-dep_AA_Ligase"/>
</dbReference>
<accession>A0A2K8KMC3</accession>
<dbReference type="Gene3D" id="3.40.50.20">
    <property type="match status" value="1"/>
</dbReference>
<dbReference type="Proteomes" id="UP000229757">
    <property type="component" value="Chromosome"/>
</dbReference>
<dbReference type="PROSITE" id="PS50975">
    <property type="entry name" value="ATP_GRASP"/>
    <property type="match status" value="1"/>
</dbReference>
<dbReference type="EMBL" id="CP011797">
    <property type="protein sequence ID" value="ATX75862.1"/>
    <property type="molecule type" value="Genomic_DNA"/>
</dbReference>